<dbReference type="InterPro" id="IPR002939">
    <property type="entry name" value="DnaJ_C"/>
</dbReference>
<feature type="domain" description="CR-type" evidence="12">
    <location>
        <begin position="127"/>
        <end position="210"/>
    </location>
</feature>
<keyword evidence="8" id="KW-0636">Prenylation</keyword>
<evidence type="ECO:0000256" key="4">
    <source>
        <dbReference type="ARBA" id="ARBA00022771"/>
    </source>
</evidence>
<dbReference type="InterPro" id="IPR012724">
    <property type="entry name" value="DnaJ"/>
</dbReference>
<dbReference type="SUPFAM" id="SSF57938">
    <property type="entry name" value="DnaJ/Hsp40 cysteine-rich domain"/>
    <property type="match status" value="1"/>
</dbReference>
<evidence type="ECO:0000256" key="1">
    <source>
        <dbReference type="ARBA" id="ARBA00022481"/>
    </source>
</evidence>
<dbReference type="Pfam" id="PF01556">
    <property type="entry name" value="DnaJ_C"/>
    <property type="match status" value="1"/>
</dbReference>
<evidence type="ECO:0000259" key="11">
    <source>
        <dbReference type="PROSITE" id="PS50076"/>
    </source>
</evidence>
<feature type="domain" description="J" evidence="11">
    <location>
        <begin position="6"/>
        <end position="68"/>
    </location>
</feature>
<dbReference type="FunFam" id="1.10.287.110:FF:000016">
    <property type="entry name" value="DnaJ (Hsp40) homolog, subfamily A, member 2"/>
    <property type="match status" value="1"/>
</dbReference>
<proteinExistence type="inferred from homology"/>
<feature type="compositionally biased region" description="Low complexity" evidence="10">
    <location>
        <begin position="372"/>
        <end position="381"/>
    </location>
</feature>
<evidence type="ECO:0000256" key="10">
    <source>
        <dbReference type="SAM" id="MobiDB-lite"/>
    </source>
</evidence>
<protein>
    <submittedName>
        <fullName evidence="13">Uncharacterized protein</fullName>
    </submittedName>
</protein>
<dbReference type="GO" id="GO:0006457">
    <property type="term" value="P:protein folding"/>
    <property type="evidence" value="ECO:0007669"/>
    <property type="project" value="InterPro"/>
</dbReference>
<dbReference type="InterPro" id="IPR008971">
    <property type="entry name" value="HSP40/DnaJ_pept-bd"/>
</dbReference>
<keyword evidence="7" id="KW-0449">Lipoprotein</keyword>
<sequence>MVKETQYYDILGVSPDASDNDIKRAYRKLAVQYHPDKNPDGAEKFKDITMAYEVLSDEKKRKLYDRFGEKGLEEGGMGGGGGNPFDIFSQMFGGGMGGMFGGGFEQERRGKDVGHAMPVTLEDLYNGKTEKHTWTKQVLCRQCKGSGSKSGKSVTCSECRGSGVQVVIRRMGPMVQQMQMPCDSCRGEGTTISAKDRCTKCSGERIAQEKRTIDVHIEKGMSNGEKIKFSEEGDQAPDVKPGDVYIVLQEQKHDKFVRKGLDLFMNKTISLKEALCGFSFPLTHLDGRVLLVKSQEGAILKPGAMKSIPGEGMPQHRNPFNKGNLNITFTIEMPDTIDESMQATLLKILPKGPKHEEYDPMEAEECFLHEYSGGPSSSSGGRQEAYDEDDEDDGPGPQAQCVHQ</sequence>
<evidence type="ECO:0000256" key="8">
    <source>
        <dbReference type="ARBA" id="ARBA00023289"/>
    </source>
</evidence>
<dbReference type="InterPro" id="IPR036869">
    <property type="entry name" value="J_dom_sf"/>
</dbReference>
<dbReference type="PRINTS" id="PR00625">
    <property type="entry name" value="JDOMAIN"/>
</dbReference>
<dbReference type="PROSITE" id="PS00636">
    <property type="entry name" value="DNAJ_1"/>
    <property type="match status" value="1"/>
</dbReference>
<dbReference type="GO" id="GO:0051082">
    <property type="term" value="F:unfolded protein binding"/>
    <property type="evidence" value="ECO:0007669"/>
    <property type="project" value="InterPro"/>
</dbReference>
<dbReference type="GO" id="GO:0005524">
    <property type="term" value="F:ATP binding"/>
    <property type="evidence" value="ECO:0007669"/>
    <property type="project" value="InterPro"/>
</dbReference>
<accession>A0A7S4CFX1</accession>
<evidence type="ECO:0000256" key="6">
    <source>
        <dbReference type="ARBA" id="ARBA00023186"/>
    </source>
</evidence>
<dbReference type="FunFam" id="2.60.260.20:FF:000003">
    <property type="entry name" value="DnaJ subfamily A member 2"/>
    <property type="match status" value="1"/>
</dbReference>
<dbReference type="InterPro" id="IPR001623">
    <property type="entry name" value="DnaJ_domain"/>
</dbReference>
<evidence type="ECO:0000256" key="3">
    <source>
        <dbReference type="ARBA" id="ARBA00022737"/>
    </source>
</evidence>
<keyword evidence="1" id="KW-0488">Methylation</keyword>
<dbReference type="GO" id="GO:0009408">
    <property type="term" value="P:response to heat"/>
    <property type="evidence" value="ECO:0007669"/>
    <property type="project" value="InterPro"/>
</dbReference>
<dbReference type="SMART" id="SM00271">
    <property type="entry name" value="DnaJ"/>
    <property type="match status" value="1"/>
</dbReference>
<keyword evidence="5 9" id="KW-0862">Zinc</keyword>
<evidence type="ECO:0000259" key="12">
    <source>
        <dbReference type="PROSITE" id="PS51188"/>
    </source>
</evidence>
<name>A0A7S4CFX1_9EUGL</name>
<dbReference type="HAMAP" id="MF_01152">
    <property type="entry name" value="DnaJ"/>
    <property type="match status" value="1"/>
</dbReference>
<dbReference type="Pfam" id="PF00684">
    <property type="entry name" value="DnaJ_CXXCXGXG"/>
    <property type="match status" value="1"/>
</dbReference>
<gene>
    <name evidence="13" type="ORF">EGYM00163_LOCUS7193</name>
</gene>
<dbReference type="AlphaFoldDB" id="A0A7S4CFX1"/>
<reference evidence="13" key="1">
    <citation type="submission" date="2021-01" db="EMBL/GenBank/DDBJ databases">
        <authorList>
            <person name="Corre E."/>
            <person name="Pelletier E."/>
            <person name="Niang G."/>
            <person name="Scheremetjew M."/>
            <person name="Finn R."/>
            <person name="Kale V."/>
            <person name="Holt S."/>
            <person name="Cochrane G."/>
            <person name="Meng A."/>
            <person name="Brown T."/>
            <person name="Cohen L."/>
        </authorList>
    </citation>
    <scope>NUCLEOTIDE SEQUENCE</scope>
    <source>
        <strain evidence="13">CCMP1594</strain>
    </source>
</reference>
<dbReference type="PROSITE" id="PS50076">
    <property type="entry name" value="DNAJ_2"/>
    <property type="match status" value="1"/>
</dbReference>
<evidence type="ECO:0000256" key="2">
    <source>
        <dbReference type="ARBA" id="ARBA00022723"/>
    </source>
</evidence>
<dbReference type="Gene3D" id="2.60.260.20">
    <property type="entry name" value="Urease metallochaperone UreE, N-terminal domain"/>
    <property type="match status" value="2"/>
</dbReference>
<dbReference type="CDD" id="cd10719">
    <property type="entry name" value="DnaJ_zf"/>
    <property type="match status" value="1"/>
</dbReference>
<organism evidence="13">
    <name type="scientific">Eutreptiella gymnastica</name>
    <dbReference type="NCBI Taxonomy" id="73025"/>
    <lineage>
        <taxon>Eukaryota</taxon>
        <taxon>Discoba</taxon>
        <taxon>Euglenozoa</taxon>
        <taxon>Euglenida</taxon>
        <taxon>Spirocuta</taxon>
        <taxon>Euglenophyceae</taxon>
        <taxon>Eutreptiales</taxon>
        <taxon>Eutreptiaceae</taxon>
        <taxon>Eutreptiella</taxon>
    </lineage>
</organism>
<evidence type="ECO:0000256" key="7">
    <source>
        <dbReference type="ARBA" id="ARBA00023288"/>
    </source>
</evidence>
<evidence type="ECO:0000256" key="5">
    <source>
        <dbReference type="ARBA" id="ARBA00022833"/>
    </source>
</evidence>
<dbReference type="Pfam" id="PF00226">
    <property type="entry name" value="DnaJ"/>
    <property type="match status" value="1"/>
</dbReference>
<dbReference type="PANTHER" id="PTHR43888">
    <property type="entry name" value="DNAJ-LIKE-2, ISOFORM A-RELATED"/>
    <property type="match status" value="1"/>
</dbReference>
<dbReference type="CDD" id="cd10747">
    <property type="entry name" value="DnaJ_C"/>
    <property type="match status" value="1"/>
</dbReference>
<keyword evidence="6" id="KW-0143">Chaperone</keyword>
<dbReference type="PROSITE" id="PS51188">
    <property type="entry name" value="ZF_CR"/>
    <property type="match status" value="1"/>
</dbReference>
<feature type="region of interest" description="Disordered" evidence="10">
    <location>
        <begin position="359"/>
        <end position="404"/>
    </location>
</feature>
<dbReference type="GO" id="GO:0030544">
    <property type="term" value="F:Hsp70 protein binding"/>
    <property type="evidence" value="ECO:0007669"/>
    <property type="project" value="InterPro"/>
</dbReference>
<dbReference type="CDD" id="cd06257">
    <property type="entry name" value="DnaJ"/>
    <property type="match status" value="1"/>
</dbReference>
<dbReference type="SUPFAM" id="SSF46565">
    <property type="entry name" value="Chaperone J-domain"/>
    <property type="match status" value="1"/>
</dbReference>
<dbReference type="InterPro" id="IPR044713">
    <property type="entry name" value="DNJA1/2-like"/>
</dbReference>
<dbReference type="Gene3D" id="2.10.230.10">
    <property type="entry name" value="Heat shock protein DnaJ, cysteine-rich domain"/>
    <property type="match status" value="1"/>
</dbReference>
<dbReference type="InterPro" id="IPR036410">
    <property type="entry name" value="HSP_DnaJ_Cys-rich_dom_sf"/>
</dbReference>
<dbReference type="GO" id="GO:0008270">
    <property type="term" value="F:zinc ion binding"/>
    <property type="evidence" value="ECO:0007669"/>
    <property type="project" value="UniProtKB-KW"/>
</dbReference>
<dbReference type="InterPro" id="IPR001305">
    <property type="entry name" value="HSP_DnaJ_Cys-rich_dom"/>
</dbReference>
<feature type="zinc finger region" description="CR-type" evidence="9">
    <location>
        <begin position="127"/>
        <end position="210"/>
    </location>
</feature>
<dbReference type="EMBL" id="HBJA01022505">
    <property type="protein sequence ID" value="CAE0796073.1"/>
    <property type="molecule type" value="Transcribed_RNA"/>
</dbReference>
<evidence type="ECO:0000313" key="13">
    <source>
        <dbReference type="EMBL" id="CAE0796073.1"/>
    </source>
</evidence>
<keyword evidence="3" id="KW-0677">Repeat</keyword>
<evidence type="ECO:0000256" key="9">
    <source>
        <dbReference type="PROSITE-ProRule" id="PRU00546"/>
    </source>
</evidence>
<keyword evidence="4 9" id="KW-0863">Zinc-finger</keyword>
<dbReference type="FunFam" id="2.10.230.10:FF:000010">
    <property type="entry name" value="Heat shock protein DnaJ, putative"/>
    <property type="match status" value="1"/>
</dbReference>
<dbReference type="Gene3D" id="1.10.287.110">
    <property type="entry name" value="DnaJ domain"/>
    <property type="match status" value="1"/>
</dbReference>
<keyword evidence="2 9" id="KW-0479">Metal-binding</keyword>
<dbReference type="SUPFAM" id="SSF49493">
    <property type="entry name" value="HSP40/DnaJ peptide-binding domain"/>
    <property type="match status" value="2"/>
</dbReference>
<dbReference type="InterPro" id="IPR018253">
    <property type="entry name" value="DnaJ_domain_CS"/>
</dbReference>